<feature type="compositionally biased region" description="Low complexity" evidence="5">
    <location>
        <begin position="231"/>
        <end position="246"/>
    </location>
</feature>
<organism evidence="7">
    <name type="scientific">Auxenochlorella protothecoides</name>
    <name type="common">Green microalga</name>
    <name type="synonym">Chlorella protothecoides</name>
    <dbReference type="NCBI Taxonomy" id="3075"/>
    <lineage>
        <taxon>Eukaryota</taxon>
        <taxon>Viridiplantae</taxon>
        <taxon>Chlorophyta</taxon>
        <taxon>core chlorophytes</taxon>
        <taxon>Trebouxiophyceae</taxon>
        <taxon>Chlorellales</taxon>
        <taxon>Chlorellaceae</taxon>
        <taxon>Auxenochlorella</taxon>
    </lineage>
</organism>
<feature type="compositionally biased region" description="Low complexity" evidence="5">
    <location>
        <begin position="197"/>
        <end position="210"/>
    </location>
</feature>
<keyword evidence="4" id="KW-0539">Nucleus</keyword>
<dbReference type="GO" id="GO:0005669">
    <property type="term" value="C:transcription factor TFIID complex"/>
    <property type="evidence" value="ECO:0007669"/>
    <property type="project" value="InterPro"/>
</dbReference>
<evidence type="ECO:0000256" key="5">
    <source>
        <dbReference type="SAM" id="MobiDB-lite"/>
    </source>
</evidence>
<feature type="region of interest" description="Disordered" evidence="5">
    <location>
        <begin position="161"/>
        <end position="352"/>
    </location>
</feature>
<dbReference type="Pfam" id="PF07524">
    <property type="entry name" value="Bromo_TP"/>
    <property type="match status" value="1"/>
</dbReference>
<dbReference type="AlphaFoldDB" id="A0A1D2ADZ2"/>
<evidence type="ECO:0000256" key="1">
    <source>
        <dbReference type="ARBA" id="ARBA00004123"/>
    </source>
</evidence>
<dbReference type="PANTHER" id="PTHR46338">
    <property type="entry name" value="TRANSCRIPTION INITIATION FACTOR TFIID SUBUNIT 8"/>
    <property type="match status" value="1"/>
</dbReference>
<dbReference type="Gene3D" id="1.10.20.10">
    <property type="entry name" value="Histone, subunit A"/>
    <property type="match status" value="1"/>
</dbReference>
<dbReference type="SMART" id="SM00576">
    <property type="entry name" value="BTP"/>
    <property type="match status" value="1"/>
</dbReference>
<keyword evidence="2" id="KW-0805">Transcription regulation</keyword>
<name>A0A1D2ADZ2_AUXPR</name>
<feature type="domain" description="Bromodomain associated" evidence="6">
    <location>
        <begin position="3"/>
        <end position="79"/>
    </location>
</feature>
<evidence type="ECO:0000313" key="7">
    <source>
        <dbReference type="EMBL" id="JAT77439.1"/>
    </source>
</evidence>
<feature type="compositionally biased region" description="Low complexity" evidence="5">
    <location>
        <begin position="266"/>
        <end position="275"/>
    </location>
</feature>
<feature type="compositionally biased region" description="Low complexity" evidence="5">
    <location>
        <begin position="328"/>
        <end position="346"/>
    </location>
</feature>
<evidence type="ECO:0000256" key="2">
    <source>
        <dbReference type="ARBA" id="ARBA00023015"/>
    </source>
</evidence>
<dbReference type="GO" id="GO:0046982">
    <property type="term" value="F:protein heterodimerization activity"/>
    <property type="evidence" value="ECO:0007669"/>
    <property type="project" value="InterPro"/>
</dbReference>
<evidence type="ECO:0000256" key="3">
    <source>
        <dbReference type="ARBA" id="ARBA00023163"/>
    </source>
</evidence>
<reference evidence="7" key="1">
    <citation type="submission" date="2015-08" db="EMBL/GenBank/DDBJ databases">
        <authorList>
            <person name="Babu N.S."/>
            <person name="Beckwith C.J."/>
            <person name="Beseler K.G."/>
            <person name="Brison A."/>
            <person name="Carone J.V."/>
            <person name="Caskin T.P."/>
            <person name="Diamond M."/>
            <person name="Durham M.E."/>
            <person name="Foxe J.M."/>
            <person name="Go M."/>
            <person name="Henderson B.A."/>
            <person name="Jones I.B."/>
            <person name="McGettigan J.A."/>
            <person name="Micheletti S.J."/>
            <person name="Nasrallah M.E."/>
            <person name="Ortiz D."/>
            <person name="Piller C.R."/>
            <person name="Privatt S.R."/>
            <person name="Schneider S.L."/>
            <person name="Sharp S."/>
            <person name="Smith T.C."/>
            <person name="Stanton J.D."/>
            <person name="Ullery H.E."/>
            <person name="Wilson R.J."/>
            <person name="Serrano M.G."/>
            <person name="Buck G."/>
            <person name="Lee V."/>
            <person name="Wang Y."/>
            <person name="Carvalho R."/>
            <person name="Voegtly L."/>
            <person name="Shi R."/>
            <person name="Duckworth R."/>
            <person name="Johnson A."/>
            <person name="Loviza R."/>
            <person name="Walstead R."/>
            <person name="Shah Z."/>
            <person name="Kiflezghi M."/>
            <person name="Wade K."/>
            <person name="Ball S.L."/>
            <person name="Bradley K.W."/>
            <person name="Asai D.J."/>
            <person name="Bowman C.A."/>
            <person name="Russell D.A."/>
            <person name="Pope W.H."/>
            <person name="Jacobs-Sera D."/>
            <person name="Hendrix R.W."/>
            <person name="Hatfull G.F."/>
        </authorList>
    </citation>
    <scope>NUCLEOTIDE SEQUENCE</scope>
</reference>
<proteinExistence type="predicted"/>
<comment type="subcellular location">
    <subcellularLocation>
        <location evidence="1">Nucleus</location>
    </subcellularLocation>
</comment>
<dbReference type="InterPro" id="IPR037818">
    <property type="entry name" value="TAF8"/>
</dbReference>
<dbReference type="InterPro" id="IPR006565">
    <property type="entry name" value="BTP"/>
</dbReference>
<keyword evidence="3" id="KW-0804">Transcription</keyword>
<feature type="compositionally biased region" description="Basic residues" evidence="5">
    <location>
        <begin position="406"/>
        <end position="422"/>
    </location>
</feature>
<protein>
    <recommendedName>
        <fullName evidence="6">Bromodomain associated domain-containing protein</fullName>
    </recommendedName>
</protein>
<feature type="compositionally biased region" description="Gly residues" evidence="5">
    <location>
        <begin position="211"/>
        <end position="221"/>
    </location>
</feature>
<dbReference type="InterPro" id="IPR009072">
    <property type="entry name" value="Histone-fold"/>
</dbReference>
<accession>A0A1D2ADZ2</accession>
<gene>
    <name evidence="7" type="ORF">g.30485</name>
</gene>
<dbReference type="PANTHER" id="PTHR46338:SF1">
    <property type="entry name" value="TRANSCRIPTION INITIATION FACTOR TFIID SUBUNIT 8"/>
    <property type="match status" value="1"/>
</dbReference>
<feature type="region of interest" description="Disordered" evidence="5">
    <location>
        <begin position="368"/>
        <end position="422"/>
    </location>
</feature>
<sequence>MSDQYALAVARIVVAKLADGSGFDALQTSSASILSELLVRYMEEVGVSSHAYTELAGRTEPSAMDVLFALNDMGVSVTELKEFKQSQPKGSAFPAPIIPFPVARKTRPTPTFAERGEASAMGAWVLGGRVPSKVQTPAADLAWKGLLAAAPQRWPLASRQHLTTHSTAASHAGPARPHPRLPPRLPGPAHVLRDARAPPARRGPRGAPSGRHGGAAGGRAGAGEAARARRAAGPRAGIGAAVQRGGACCGGGGRRTCAPRPRRARAGPLVRPAAAGRRRAAHATLSWRHTGRGRGDGGGCGGRGHAGRQAGAIARPGGGGRAGRHAGPRLPALGLAGAAVGPGHPGTEPSAGGGRICRDGARRHAVHQARAPRQALGARAGGELRARGPHPAAGGGDHRGVGVRGRWGRVGRARARRRHVRR</sequence>
<evidence type="ECO:0000259" key="6">
    <source>
        <dbReference type="SMART" id="SM00576"/>
    </source>
</evidence>
<evidence type="ECO:0000256" key="4">
    <source>
        <dbReference type="ARBA" id="ARBA00023242"/>
    </source>
</evidence>
<dbReference type="EMBL" id="GDKF01001183">
    <property type="protein sequence ID" value="JAT77439.1"/>
    <property type="molecule type" value="Transcribed_RNA"/>
</dbReference>
<feature type="compositionally biased region" description="Low complexity" evidence="5">
    <location>
        <begin position="373"/>
        <end position="383"/>
    </location>
</feature>